<dbReference type="AlphaFoldDB" id="X6P916"/>
<evidence type="ECO:0000313" key="2">
    <source>
        <dbReference type="Proteomes" id="UP000023152"/>
    </source>
</evidence>
<organism evidence="1 2">
    <name type="scientific">Reticulomyxa filosa</name>
    <dbReference type="NCBI Taxonomy" id="46433"/>
    <lineage>
        <taxon>Eukaryota</taxon>
        <taxon>Sar</taxon>
        <taxon>Rhizaria</taxon>
        <taxon>Retaria</taxon>
        <taxon>Foraminifera</taxon>
        <taxon>Monothalamids</taxon>
        <taxon>Reticulomyxidae</taxon>
        <taxon>Reticulomyxa</taxon>
    </lineage>
</organism>
<keyword evidence="2" id="KW-1185">Reference proteome</keyword>
<gene>
    <name evidence="1" type="ORF">RFI_02412</name>
</gene>
<evidence type="ECO:0008006" key="3">
    <source>
        <dbReference type="Google" id="ProtNLM"/>
    </source>
</evidence>
<dbReference type="EMBL" id="ASPP01002368">
    <property type="protein sequence ID" value="ETO34681.1"/>
    <property type="molecule type" value="Genomic_DNA"/>
</dbReference>
<accession>X6P916</accession>
<feature type="non-terminal residue" evidence="1">
    <location>
        <position position="1"/>
    </location>
</feature>
<dbReference type="SUPFAM" id="SSF53098">
    <property type="entry name" value="Ribonuclease H-like"/>
    <property type="match status" value="1"/>
</dbReference>
<comment type="caution">
    <text evidence="1">The sequence shown here is derived from an EMBL/GenBank/DDBJ whole genome shotgun (WGS) entry which is preliminary data.</text>
</comment>
<evidence type="ECO:0000313" key="1">
    <source>
        <dbReference type="EMBL" id="ETO34681.1"/>
    </source>
</evidence>
<name>X6P916_RETFI</name>
<sequence length="314" mass="36106">STLSRGCIHAAEAGVLIVEPDSYTIPNVPPMQIAMMPQSNKSVSLDNDCIVIFCDGSKYPNPGIGGAGFVIQDPSMPNWLELEHLITGITTNRSNEIITDSIASSLSIDLLDHSGIPGNDKADLVANNARKKALQLQPDLNQQHRLAAFLNNHGLNPYFTEQWNRRWIFEGVDNPRHIRVSDCIWREEEEIVEHFLMECLRYQELRSRYQCTVPVDETIHHWGSIEDDSIAELSVIPVQNKQENTSKEEKKNIWKQKMKVRKCDISDRYLGKKERHWQVRSTHTFSMTCKLQQPNNWRISIKCNEKENEEKTKK</sequence>
<dbReference type="InterPro" id="IPR012337">
    <property type="entry name" value="RNaseH-like_sf"/>
</dbReference>
<protein>
    <recommendedName>
        <fullName evidence="3">RNase H type-1 domain-containing protein</fullName>
    </recommendedName>
</protein>
<reference evidence="1 2" key="1">
    <citation type="journal article" date="2013" name="Curr. Biol.">
        <title>The Genome of the Foraminiferan Reticulomyxa filosa.</title>
        <authorList>
            <person name="Glockner G."/>
            <person name="Hulsmann N."/>
            <person name="Schleicher M."/>
            <person name="Noegel A.A."/>
            <person name="Eichinger L."/>
            <person name="Gallinger C."/>
            <person name="Pawlowski J."/>
            <person name="Sierra R."/>
            <person name="Euteneuer U."/>
            <person name="Pillet L."/>
            <person name="Moustafa A."/>
            <person name="Platzer M."/>
            <person name="Groth M."/>
            <person name="Szafranski K."/>
            <person name="Schliwa M."/>
        </authorList>
    </citation>
    <scope>NUCLEOTIDE SEQUENCE [LARGE SCALE GENOMIC DNA]</scope>
</reference>
<proteinExistence type="predicted"/>
<dbReference type="Proteomes" id="UP000023152">
    <property type="component" value="Unassembled WGS sequence"/>
</dbReference>